<organism evidence="4 5">
    <name type="scientific">Zymobacter palmae</name>
    <dbReference type="NCBI Taxonomy" id="33074"/>
    <lineage>
        <taxon>Bacteria</taxon>
        <taxon>Pseudomonadati</taxon>
        <taxon>Pseudomonadota</taxon>
        <taxon>Gammaproteobacteria</taxon>
        <taxon>Oceanospirillales</taxon>
        <taxon>Halomonadaceae</taxon>
        <taxon>Zymobacter group</taxon>
        <taxon>Zymobacter</taxon>
    </lineage>
</organism>
<dbReference type="Gene3D" id="3.40.630.30">
    <property type="match status" value="1"/>
</dbReference>
<evidence type="ECO:0000256" key="2">
    <source>
        <dbReference type="ARBA" id="ARBA00022840"/>
    </source>
</evidence>
<evidence type="ECO:0000313" key="4">
    <source>
        <dbReference type="EMBL" id="BBG29341.1"/>
    </source>
</evidence>
<dbReference type="PANTHER" id="PTHR40599">
    <property type="entry name" value="[CITRATE [PRO-3S]-LYASE] LIGASE"/>
    <property type="match status" value="1"/>
</dbReference>
<keyword evidence="5" id="KW-1185">Reference proteome</keyword>
<evidence type="ECO:0000313" key="5">
    <source>
        <dbReference type="Proteomes" id="UP000267342"/>
    </source>
</evidence>
<keyword evidence="1" id="KW-0547">Nucleotide-binding</keyword>
<dbReference type="SUPFAM" id="SSF52374">
    <property type="entry name" value="Nucleotidylyl transferase"/>
    <property type="match status" value="1"/>
</dbReference>
<feature type="domain" description="N-acetyltransferase" evidence="3">
    <location>
        <begin position="2"/>
        <end position="144"/>
    </location>
</feature>
<keyword evidence="2" id="KW-0067">ATP-binding</keyword>
<protein>
    <submittedName>
        <fullName evidence="4">Citrate lyase synthetase</fullName>
    </submittedName>
</protein>
<dbReference type="NCBIfam" id="TIGR00124">
    <property type="entry name" value="cit_ly_ligase"/>
    <property type="match status" value="1"/>
</dbReference>
<dbReference type="PROSITE" id="PS51186">
    <property type="entry name" value="GNAT"/>
    <property type="match status" value="1"/>
</dbReference>
<dbReference type="GO" id="GO:0016829">
    <property type="term" value="F:lyase activity"/>
    <property type="evidence" value="ECO:0007669"/>
    <property type="project" value="UniProtKB-KW"/>
</dbReference>
<gene>
    <name evidence="4" type="ORF">ZBT109_0553</name>
</gene>
<evidence type="ECO:0000259" key="3">
    <source>
        <dbReference type="PROSITE" id="PS51186"/>
    </source>
</evidence>
<dbReference type="InterPro" id="IPR016181">
    <property type="entry name" value="Acyl_CoA_acyltransferase"/>
</dbReference>
<proteinExistence type="predicted"/>
<dbReference type="PANTHER" id="PTHR40599:SF1">
    <property type="entry name" value="[CITRATE [PRO-3S]-LYASE] LIGASE"/>
    <property type="match status" value="1"/>
</dbReference>
<reference evidence="4 5" key="1">
    <citation type="submission" date="2018-09" db="EMBL/GenBank/DDBJ databases">
        <title>Zymobacter palmae IAM14233 (=T109) whole genome analysis.</title>
        <authorList>
            <person name="Yanase H."/>
        </authorList>
    </citation>
    <scope>NUCLEOTIDE SEQUENCE [LARGE SCALE GENOMIC DNA]</scope>
    <source>
        <strain evidence="4 5">IAM14233</strain>
    </source>
</reference>
<dbReference type="EMBL" id="AP018933">
    <property type="protein sequence ID" value="BBG29341.1"/>
    <property type="molecule type" value="Genomic_DNA"/>
</dbReference>
<dbReference type="KEGG" id="zpl:ZBT109_0553"/>
<sequence>MPTTRQHSMLHINDYPRLPRFQCRALAAFLERHQLHFAEDIDGAVLAETEAGDIVGCLAHQDDVLKYFCVADDHRDEGLGSQLISTLINRLLREYSGVRAFTSPCRAATFESLGFQRLAATSHYALLEFGPRGLDDYLNAVRARLPSTAMPVNAVVLNANPFTLGHRYLVQQAAAHGLQTLVFVVANDHSRFRFKDRLAMVETGCRDLPGVTVCSGGAYMVSGATFPHYFLKQTDHDALAHYQGELDATLFATRIAPALNITQRVIGEEPLSPVTAAYNAALHETLPAYGIQVIELARREQAGSVISASRVRALLDAEDNAWEALVPETTRDYILTHGLN</sequence>
<dbReference type="InterPro" id="IPR005216">
    <property type="entry name" value="Citrate_lyase_ligase"/>
</dbReference>
<dbReference type="GO" id="GO:0008771">
    <property type="term" value="F:[citrate (pro-3S)-lyase] ligase activity"/>
    <property type="evidence" value="ECO:0007669"/>
    <property type="project" value="InterPro"/>
</dbReference>
<dbReference type="SMART" id="SM00764">
    <property type="entry name" value="Citrate_ly_lig"/>
    <property type="match status" value="1"/>
</dbReference>
<evidence type="ECO:0000256" key="1">
    <source>
        <dbReference type="ARBA" id="ARBA00022741"/>
    </source>
</evidence>
<dbReference type="GO" id="GO:0005524">
    <property type="term" value="F:ATP binding"/>
    <property type="evidence" value="ECO:0007669"/>
    <property type="project" value="UniProtKB-KW"/>
</dbReference>
<dbReference type="Pfam" id="PF08218">
    <property type="entry name" value="Citrate_ly_lig"/>
    <property type="match status" value="1"/>
</dbReference>
<dbReference type="SUPFAM" id="SSF55729">
    <property type="entry name" value="Acyl-CoA N-acyltransferases (Nat)"/>
    <property type="match status" value="1"/>
</dbReference>
<keyword evidence="4" id="KW-0456">Lyase</keyword>
<accession>A0A348HCI9</accession>
<name>A0A348HCI9_9GAMM</name>
<dbReference type="Pfam" id="PF13508">
    <property type="entry name" value="Acetyltransf_7"/>
    <property type="match status" value="1"/>
</dbReference>
<dbReference type="Proteomes" id="UP000267342">
    <property type="component" value="Chromosome"/>
</dbReference>
<dbReference type="InterPro" id="IPR013166">
    <property type="entry name" value="Citrate_lyase_ligase_C"/>
</dbReference>
<dbReference type="STRING" id="1123510.GCA_000620025_01515"/>
<dbReference type="OrthoDB" id="9779753at2"/>
<dbReference type="InterPro" id="IPR014729">
    <property type="entry name" value="Rossmann-like_a/b/a_fold"/>
</dbReference>
<dbReference type="InterPro" id="IPR000182">
    <property type="entry name" value="GNAT_dom"/>
</dbReference>
<dbReference type="GO" id="GO:0016747">
    <property type="term" value="F:acyltransferase activity, transferring groups other than amino-acyl groups"/>
    <property type="evidence" value="ECO:0007669"/>
    <property type="project" value="InterPro"/>
</dbReference>
<dbReference type="AlphaFoldDB" id="A0A348HCI9"/>
<dbReference type="Gene3D" id="3.40.50.620">
    <property type="entry name" value="HUPs"/>
    <property type="match status" value="1"/>
</dbReference>